<keyword evidence="2 4" id="KW-0396">Initiation factor</keyword>
<evidence type="ECO:0000256" key="3">
    <source>
        <dbReference type="ARBA" id="ARBA00022917"/>
    </source>
</evidence>
<dbReference type="Pfam" id="PF00707">
    <property type="entry name" value="IF3_C"/>
    <property type="match status" value="1"/>
</dbReference>
<dbReference type="Gene3D" id="3.10.20.80">
    <property type="entry name" value="Translation initiation factor 3 (IF-3), N-terminal domain"/>
    <property type="match status" value="1"/>
</dbReference>
<protein>
    <recommendedName>
        <fullName evidence="4 5">Translation initiation factor IF-3</fullName>
    </recommendedName>
</protein>
<organism evidence="10 11">
    <name type="scientific">Williamsoniiplasma lucivorax</name>
    <dbReference type="NCBI Taxonomy" id="209274"/>
    <lineage>
        <taxon>Bacteria</taxon>
        <taxon>Bacillati</taxon>
        <taxon>Mycoplasmatota</taxon>
        <taxon>Mollicutes</taxon>
        <taxon>Entomoplasmatales</taxon>
        <taxon>Williamsoniiplasma</taxon>
    </lineage>
</organism>
<comment type="function">
    <text evidence="4 6">IF-3 binds to the 30S ribosomal subunit and shifts the equilibrium between 70S ribosomes and their 50S and 30S subunits in favor of the free subunits, thus enhancing the availability of 30S subunits on which protein synthesis initiation begins.</text>
</comment>
<dbReference type="SUPFAM" id="SSF54364">
    <property type="entry name" value="Translation initiation factor IF3, N-terminal domain"/>
    <property type="match status" value="1"/>
</dbReference>
<dbReference type="SUPFAM" id="SSF55200">
    <property type="entry name" value="Translation initiation factor IF3, C-terminal domain"/>
    <property type="match status" value="1"/>
</dbReference>
<evidence type="ECO:0000259" key="9">
    <source>
        <dbReference type="Pfam" id="PF05198"/>
    </source>
</evidence>
<reference evidence="10 11" key="1">
    <citation type="submission" date="2017-11" db="EMBL/GenBank/DDBJ databases">
        <title>Genome sequence of Entomoplasma lucivorax PIPN-2 (ATCC 49196).</title>
        <authorList>
            <person name="Lo W.-S."/>
            <person name="Gasparich G.E."/>
            <person name="Kuo C.-H."/>
        </authorList>
    </citation>
    <scope>NUCLEOTIDE SEQUENCE [LARGE SCALE GENOMIC DNA]</scope>
    <source>
        <strain evidence="10 11">PIPN-2</strain>
    </source>
</reference>
<dbReference type="InterPro" id="IPR019815">
    <property type="entry name" value="Translation_initiation_fac_3_C"/>
</dbReference>
<evidence type="ECO:0000256" key="5">
    <source>
        <dbReference type="NCBIfam" id="TIGR00168"/>
    </source>
</evidence>
<dbReference type="Pfam" id="PF05198">
    <property type="entry name" value="IF3_N"/>
    <property type="match status" value="1"/>
</dbReference>
<dbReference type="FunFam" id="3.30.110.10:FF:000001">
    <property type="entry name" value="Translation initiation factor IF-3"/>
    <property type="match status" value="1"/>
</dbReference>
<dbReference type="InterPro" id="IPR019813">
    <property type="entry name" value="Translation_initiation_fac3_CS"/>
</dbReference>
<sequence length="184" mass="21172">MDERQKQNPRQPRSNNQDPINGFIRAREIFVIDEQGNKHGILSKRAAIELAESQGLDLVQVGLQPNGVAIAKILDYGKYKYELQKKTKLAKKNQVKTENKEIRLTVNIGEHDLDTKARKAREFLADGDRVKISLKFKGREITYMDLGQATLNRFFTKIEDVAKIEKEAKLNSRFLDMYVVPKKN</sequence>
<feature type="domain" description="Translation initiation factor 3 C-terminal" evidence="8">
    <location>
        <begin position="98"/>
        <end position="182"/>
    </location>
</feature>
<dbReference type="AlphaFoldDB" id="A0A2S5REP0"/>
<keyword evidence="11" id="KW-1185">Reference proteome</keyword>
<name>A0A2S5REP0_9MOLU</name>
<evidence type="ECO:0000256" key="7">
    <source>
        <dbReference type="SAM" id="MobiDB-lite"/>
    </source>
</evidence>
<feature type="region of interest" description="Disordered" evidence="7">
    <location>
        <begin position="1"/>
        <end position="20"/>
    </location>
</feature>
<keyword evidence="4" id="KW-0963">Cytoplasm</keyword>
<comment type="similarity">
    <text evidence="1 4 6">Belongs to the IF-3 family.</text>
</comment>
<evidence type="ECO:0000256" key="4">
    <source>
        <dbReference type="HAMAP-Rule" id="MF_00080"/>
    </source>
</evidence>
<dbReference type="PANTHER" id="PTHR10938:SF0">
    <property type="entry name" value="TRANSLATION INITIATION FACTOR IF-3, MITOCHONDRIAL"/>
    <property type="match status" value="1"/>
</dbReference>
<comment type="caution">
    <text evidence="10">The sequence shown here is derived from an EMBL/GenBank/DDBJ whole genome shotgun (WGS) entry which is preliminary data.</text>
</comment>
<evidence type="ECO:0000256" key="2">
    <source>
        <dbReference type="ARBA" id="ARBA00022540"/>
    </source>
</evidence>
<comment type="subunit">
    <text evidence="4 6">Monomer.</text>
</comment>
<dbReference type="InterPro" id="IPR036788">
    <property type="entry name" value="T_IF-3_C_sf"/>
</dbReference>
<evidence type="ECO:0000256" key="1">
    <source>
        <dbReference type="ARBA" id="ARBA00005439"/>
    </source>
</evidence>
<dbReference type="GO" id="GO:0043022">
    <property type="term" value="F:ribosome binding"/>
    <property type="evidence" value="ECO:0007669"/>
    <property type="project" value="TreeGrafter"/>
</dbReference>
<gene>
    <name evidence="4 10" type="primary">infC</name>
    <name evidence="10" type="ORF">ELUCI_v1c00460</name>
</gene>
<dbReference type="Gene3D" id="3.30.110.10">
    <property type="entry name" value="Translation initiation factor 3 (IF-3), C-terminal domain"/>
    <property type="match status" value="1"/>
</dbReference>
<dbReference type="InterPro" id="IPR019814">
    <property type="entry name" value="Translation_initiation_fac_3_N"/>
</dbReference>
<dbReference type="EMBL" id="PHNE01000001">
    <property type="protein sequence ID" value="PPE05758.1"/>
    <property type="molecule type" value="Genomic_DNA"/>
</dbReference>
<dbReference type="GO" id="GO:0016020">
    <property type="term" value="C:membrane"/>
    <property type="evidence" value="ECO:0007669"/>
    <property type="project" value="TreeGrafter"/>
</dbReference>
<evidence type="ECO:0000313" key="10">
    <source>
        <dbReference type="EMBL" id="PPE05758.1"/>
    </source>
</evidence>
<dbReference type="InterPro" id="IPR036787">
    <property type="entry name" value="T_IF-3_N_sf"/>
</dbReference>
<dbReference type="InterPro" id="IPR001288">
    <property type="entry name" value="Translation_initiation_fac_3"/>
</dbReference>
<proteinExistence type="inferred from homology"/>
<dbReference type="Proteomes" id="UP000237865">
    <property type="component" value="Unassembled WGS sequence"/>
</dbReference>
<accession>A0A2S5REP0</accession>
<evidence type="ECO:0000256" key="6">
    <source>
        <dbReference type="RuleBase" id="RU000646"/>
    </source>
</evidence>
<dbReference type="GO" id="GO:0005829">
    <property type="term" value="C:cytosol"/>
    <property type="evidence" value="ECO:0007669"/>
    <property type="project" value="TreeGrafter"/>
</dbReference>
<dbReference type="RefSeq" id="WP_028126535.1">
    <property type="nucleotide sequence ID" value="NZ_PHNE01000001.1"/>
</dbReference>
<evidence type="ECO:0000259" key="8">
    <source>
        <dbReference type="Pfam" id="PF00707"/>
    </source>
</evidence>
<dbReference type="PANTHER" id="PTHR10938">
    <property type="entry name" value="TRANSLATION INITIATION FACTOR IF-3"/>
    <property type="match status" value="1"/>
</dbReference>
<feature type="compositionally biased region" description="Polar residues" evidence="7">
    <location>
        <begin position="8"/>
        <end position="19"/>
    </location>
</feature>
<dbReference type="PROSITE" id="PS00938">
    <property type="entry name" value="IF3"/>
    <property type="match status" value="1"/>
</dbReference>
<keyword evidence="3 4" id="KW-0648">Protein biosynthesis</keyword>
<dbReference type="GO" id="GO:0003743">
    <property type="term" value="F:translation initiation factor activity"/>
    <property type="evidence" value="ECO:0007669"/>
    <property type="project" value="UniProtKB-UniRule"/>
</dbReference>
<dbReference type="STRING" id="1399797.GCA_000518285_00609"/>
<dbReference type="HAMAP" id="MF_00080">
    <property type="entry name" value="IF_3"/>
    <property type="match status" value="1"/>
</dbReference>
<feature type="domain" description="Translation initiation factor 3 N-terminal" evidence="9">
    <location>
        <begin position="20"/>
        <end position="88"/>
    </location>
</feature>
<evidence type="ECO:0000313" key="11">
    <source>
        <dbReference type="Proteomes" id="UP000237865"/>
    </source>
</evidence>
<dbReference type="NCBIfam" id="TIGR00168">
    <property type="entry name" value="infC"/>
    <property type="match status" value="1"/>
</dbReference>
<comment type="subcellular location">
    <subcellularLocation>
        <location evidence="4 6">Cytoplasm</location>
    </subcellularLocation>
</comment>
<dbReference type="GO" id="GO:0032790">
    <property type="term" value="P:ribosome disassembly"/>
    <property type="evidence" value="ECO:0007669"/>
    <property type="project" value="TreeGrafter"/>
</dbReference>